<dbReference type="SUPFAM" id="SSF54928">
    <property type="entry name" value="RNA-binding domain, RBD"/>
    <property type="match status" value="1"/>
</dbReference>
<dbReference type="CDD" id="cd12438">
    <property type="entry name" value="RRM_CNOT4"/>
    <property type="match status" value="1"/>
</dbReference>
<keyword evidence="2" id="KW-0479">Metal-binding</keyword>
<sequence length="1366" mass="147437">MRASTPSVQSKSHVLAGVQDAYWSDDEAEDADCPLCLEEMDISDVNFKPCPCGYQICRFCWHHIKENLNGRCPACRREYTDDTVQFKPINKEDHKRLTQQKKQRERERKELDALGRRHLANVRVVQRNVVYVVGIGPRFAKEELIPTLRSHEYFGQYGKISKIVIVKRSPPGGRAPVVGLYITFHRREDAARCIAAVDGAPSPGASGEVMRASHGTTKYCMSFLRGVTCSDHSCMNLHEWGDENDCFTKEDLTTLKHTMKDTESRARTITIVKKGEDAEGLPRAASWANKPPTSIASTALQNHTNAMQSVAARQQRRIGATSATPAATTSARQQRSSTTASPASIPSTKKTTAAKAPSLASSSRPATPAPSGVAASAKSGKQKDTAAPVAAAPPVSAVAAEAESGPSTEQPSRASSPPESEALSPAPVPALPAAPPGLPTVPPGLSAPPGLPPPPHTPISTDSSPQIPMQMPQGPYQMSTAAQALMEDLRARREGTMSTSVPNPFPEFDRMMQSLAGDDGFSFNLDPKLAADSDDVALPDFQADTAKPFGGSFFDAFPGVRQPPPPGLGFGSRDRIATPSSSYSGSFNPFGNDLADDSPRHSTQLDEERKVSRFGFARRQGSAASTSASSPLHMSSSLSHSESFGQAAYFPPSDVMSPQAAHQSPSQWSYASRHHDYLHQSTSAMSSPLAQHAQPQHLYEQQQQAARYQQALDASVSEAQLRDFIASSRDRTARTNSADLQSFKFSMAQPFTDPAIMSARLASPGVAQPMHDNGYTNAQPQMENYQQQQQMAYGPPPGLAYPPGIMPTPAMRHGLGVGAGPSNMELAQAGGSAHVSASPSPIISSPLLSSSDFPALTAPDNTSNADQQLADSSEPTTPLMESSKSQSKAERAAAKKKAAAEASAAKAAAKAAEKERLASQKAAKDKAAALLKAAEKERFEKEKAEREEKERLEREKAERIAERAAAAKAERERAEKEKAEREKAEKERADKERAEKAKAARAAAKANRLAEAESISRASTPAQASKPPSRRNTNAKQPSTPVLPTAEPVIQAPILARMPKKSKPNTKPIKIPKEDSSNDISSAIASATASEAPQLPEVRNESSATNSRAHSEDRTQSEPRSLEELLAEIDIQVPWMHLTQHPFFDMSKINPASKLPLEYGPLVHALSALSVGGGSFANTMPSGSIDNAVSSFQQLLETLTQTISDLLRLLPRTTWDDSSSFDGVLREMLKGDDFLEDGGEEPAPQGKEDEVAALTMALERRARWMEVQLSKLEELHRDINNAAVRAVLTFNDNGWDLHGFMPRMGDTLARFENLGKVLEGDGTRTMTADELERELALAKESVVHAEAELRDMMQNLQAVKPTDEDA</sequence>
<dbReference type="Proteomes" id="UP000703269">
    <property type="component" value="Unassembled WGS sequence"/>
</dbReference>
<feature type="region of interest" description="Disordered" evidence="10">
    <location>
        <begin position="557"/>
        <end position="704"/>
    </location>
</feature>
<dbReference type="PROSITE" id="PS50089">
    <property type="entry name" value="ZF_RING_2"/>
    <property type="match status" value="1"/>
</dbReference>
<comment type="subcellular location">
    <subcellularLocation>
        <location evidence="1">Nucleus</location>
    </subcellularLocation>
</comment>
<feature type="compositionally biased region" description="Polar residues" evidence="10">
    <location>
        <begin position="1030"/>
        <end position="1042"/>
    </location>
</feature>
<dbReference type="GO" id="GO:0004842">
    <property type="term" value="F:ubiquitin-protein transferase activity"/>
    <property type="evidence" value="ECO:0007669"/>
    <property type="project" value="InterPro"/>
</dbReference>
<keyword evidence="3 8" id="KW-0863">Zinc-finger</keyword>
<dbReference type="CDD" id="cd16618">
    <property type="entry name" value="mRING-HC-C4C4_CNOT4"/>
    <property type="match status" value="1"/>
</dbReference>
<dbReference type="PANTHER" id="PTHR12603">
    <property type="entry name" value="CCR4-NOT TRANSCRIPTION COMPLEX RELATED"/>
    <property type="match status" value="1"/>
</dbReference>
<evidence type="ECO:0000256" key="1">
    <source>
        <dbReference type="ARBA" id="ARBA00004123"/>
    </source>
</evidence>
<evidence type="ECO:0000256" key="8">
    <source>
        <dbReference type="PROSITE-ProRule" id="PRU00175"/>
    </source>
</evidence>
<evidence type="ECO:0000256" key="7">
    <source>
        <dbReference type="ARBA" id="ARBA00023242"/>
    </source>
</evidence>
<evidence type="ECO:0000256" key="2">
    <source>
        <dbReference type="ARBA" id="ARBA00022723"/>
    </source>
</evidence>
<evidence type="ECO:0000313" key="13">
    <source>
        <dbReference type="Proteomes" id="UP000703269"/>
    </source>
</evidence>
<dbReference type="InterPro" id="IPR001841">
    <property type="entry name" value="Znf_RING"/>
</dbReference>
<feature type="region of interest" description="Disordered" evidence="10">
    <location>
        <begin position="307"/>
        <end position="472"/>
    </location>
</feature>
<organism evidence="12 13">
    <name type="scientific">Phanerochaete sordida</name>
    <dbReference type="NCBI Taxonomy" id="48140"/>
    <lineage>
        <taxon>Eukaryota</taxon>
        <taxon>Fungi</taxon>
        <taxon>Dikarya</taxon>
        <taxon>Basidiomycota</taxon>
        <taxon>Agaricomycotina</taxon>
        <taxon>Agaricomycetes</taxon>
        <taxon>Polyporales</taxon>
        <taxon>Phanerochaetaceae</taxon>
        <taxon>Phanerochaete</taxon>
    </lineage>
</organism>
<feature type="coiled-coil region" evidence="9">
    <location>
        <begin position="1328"/>
        <end position="1355"/>
    </location>
</feature>
<dbReference type="Pfam" id="PF14570">
    <property type="entry name" value="zf-RING_4"/>
    <property type="match status" value="1"/>
</dbReference>
<evidence type="ECO:0000259" key="11">
    <source>
        <dbReference type="PROSITE" id="PS50089"/>
    </source>
</evidence>
<keyword evidence="4" id="KW-0862">Zinc</keyword>
<feature type="compositionally biased region" description="Low complexity" evidence="10">
    <location>
        <begin position="624"/>
        <end position="643"/>
    </location>
</feature>
<dbReference type="InterPro" id="IPR039515">
    <property type="entry name" value="NOT4_mRING-HC-C4C4"/>
</dbReference>
<feature type="compositionally biased region" description="Low complexity" evidence="10">
    <location>
        <begin position="900"/>
        <end position="910"/>
    </location>
</feature>
<gene>
    <name evidence="12" type="ORF">PsYK624_040030</name>
</gene>
<evidence type="ECO:0000256" key="4">
    <source>
        <dbReference type="ARBA" id="ARBA00022833"/>
    </source>
</evidence>
<feature type="compositionally biased region" description="Basic and acidic residues" evidence="10">
    <location>
        <begin position="911"/>
        <end position="962"/>
    </location>
</feature>
<dbReference type="SMART" id="SM00361">
    <property type="entry name" value="RRM_1"/>
    <property type="match status" value="1"/>
</dbReference>
<feature type="compositionally biased region" description="Polar residues" evidence="10">
    <location>
        <begin position="578"/>
        <end position="589"/>
    </location>
</feature>
<dbReference type="InterPro" id="IPR012677">
    <property type="entry name" value="Nucleotide-bd_a/b_plait_sf"/>
</dbReference>
<protein>
    <recommendedName>
        <fullName evidence="11">RING-type domain-containing protein</fullName>
    </recommendedName>
</protein>
<dbReference type="PANTHER" id="PTHR12603:SF0">
    <property type="entry name" value="CCR4-NOT TRANSCRIPTION COMPLEX SUBUNIT 4"/>
    <property type="match status" value="1"/>
</dbReference>
<feature type="compositionally biased region" description="Low complexity" evidence="10">
    <location>
        <begin position="411"/>
        <end position="425"/>
    </location>
</feature>
<feature type="domain" description="RING-type" evidence="11">
    <location>
        <begin position="33"/>
        <end position="76"/>
    </location>
</feature>
<feature type="compositionally biased region" description="Basic and acidic residues" evidence="10">
    <location>
        <begin position="968"/>
        <end position="998"/>
    </location>
</feature>
<comment type="caution">
    <text evidence="12">The sequence shown here is derived from an EMBL/GenBank/DDBJ whole genome shotgun (WGS) entry which is preliminary data.</text>
</comment>
<feature type="compositionally biased region" description="Pro residues" evidence="10">
    <location>
        <begin position="426"/>
        <end position="457"/>
    </location>
</feature>
<proteinExistence type="predicted"/>
<name>A0A9P3G4X4_9APHY</name>
<dbReference type="EMBL" id="BPQB01000008">
    <property type="protein sequence ID" value="GJE87920.1"/>
    <property type="molecule type" value="Genomic_DNA"/>
</dbReference>
<dbReference type="InterPro" id="IPR035979">
    <property type="entry name" value="RBD_domain_sf"/>
</dbReference>
<keyword evidence="5" id="KW-0694">RNA-binding</keyword>
<keyword evidence="13" id="KW-1185">Reference proteome</keyword>
<feature type="compositionally biased region" description="Low complexity" evidence="10">
    <location>
        <begin position="386"/>
        <end position="404"/>
    </location>
</feature>
<dbReference type="SUPFAM" id="SSF57850">
    <property type="entry name" value="RING/U-box"/>
    <property type="match status" value="1"/>
</dbReference>
<feature type="compositionally biased region" description="Polar residues" evidence="10">
    <location>
        <begin position="859"/>
        <end position="880"/>
    </location>
</feature>
<dbReference type="Gene3D" id="3.30.70.330">
    <property type="match status" value="1"/>
</dbReference>
<dbReference type="InterPro" id="IPR013083">
    <property type="entry name" value="Znf_RING/FYVE/PHD"/>
</dbReference>
<dbReference type="GO" id="GO:0003723">
    <property type="term" value="F:RNA binding"/>
    <property type="evidence" value="ECO:0007669"/>
    <property type="project" value="UniProtKB-KW"/>
</dbReference>
<dbReference type="GO" id="GO:0005634">
    <property type="term" value="C:nucleus"/>
    <property type="evidence" value="ECO:0007669"/>
    <property type="project" value="UniProtKB-SubCell"/>
</dbReference>
<feature type="compositionally biased region" description="Low complexity" evidence="10">
    <location>
        <begin position="1000"/>
        <end position="1013"/>
    </location>
</feature>
<evidence type="ECO:0000256" key="6">
    <source>
        <dbReference type="ARBA" id="ARBA00023054"/>
    </source>
</evidence>
<accession>A0A9P3G4X4</accession>
<keyword evidence="6 9" id="KW-0175">Coiled coil</keyword>
<dbReference type="FunFam" id="3.30.40.10:FF:000006">
    <property type="entry name" value="CCR4-NOT transcription complex subunit 4"/>
    <property type="match status" value="1"/>
</dbReference>
<reference evidence="12 13" key="1">
    <citation type="submission" date="2021-08" db="EMBL/GenBank/DDBJ databases">
        <title>Draft Genome Sequence of Phanerochaete sordida strain YK-624.</title>
        <authorList>
            <person name="Mori T."/>
            <person name="Dohra H."/>
            <person name="Suzuki T."/>
            <person name="Kawagishi H."/>
            <person name="Hirai H."/>
        </authorList>
    </citation>
    <scope>NUCLEOTIDE SEQUENCE [LARGE SCALE GENOMIC DNA]</scope>
    <source>
        <strain evidence="12 13">YK-624</strain>
    </source>
</reference>
<dbReference type="GO" id="GO:0008270">
    <property type="term" value="F:zinc ion binding"/>
    <property type="evidence" value="ECO:0007669"/>
    <property type="project" value="UniProtKB-KW"/>
</dbReference>
<dbReference type="OrthoDB" id="1923159at2759"/>
<evidence type="ECO:0000256" key="10">
    <source>
        <dbReference type="SAM" id="MobiDB-lite"/>
    </source>
</evidence>
<feature type="compositionally biased region" description="Low complexity" evidence="10">
    <location>
        <begin position="784"/>
        <end position="793"/>
    </location>
</feature>
<feature type="compositionally biased region" description="Polar residues" evidence="10">
    <location>
        <begin position="679"/>
        <end position="689"/>
    </location>
</feature>
<dbReference type="Gene3D" id="3.30.40.10">
    <property type="entry name" value="Zinc/RING finger domain, C3HC4 (zinc finger)"/>
    <property type="match status" value="1"/>
</dbReference>
<feature type="compositionally biased region" description="Low complexity" evidence="10">
    <location>
        <begin position="1078"/>
        <end position="1092"/>
    </location>
</feature>
<dbReference type="GO" id="GO:0016567">
    <property type="term" value="P:protein ubiquitination"/>
    <property type="evidence" value="ECO:0007669"/>
    <property type="project" value="TreeGrafter"/>
</dbReference>
<dbReference type="InterPro" id="IPR039780">
    <property type="entry name" value="Mot2"/>
</dbReference>
<dbReference type="InterPro" id="IPR003954">
    <property type="entry name" value="RRM_euk-type"/>
</dbReference>
<dbReference type="InterPro" id="IPR034261">
    <property type="entry name" value="CNOT4_RRM"/>
</dbReference>
<dbReference type="GO" id="GO:0030014">
    <property type="term" value="C:CCR4-NOT complex"/>
    <property type="evidence" value="ECO:0007669"/>
    <property type="project" value="InterPro"/>
</dbReference>
<feature type="compositionally biased region" description="Basic and acidic residues" evidence="10">
    <location>
        <begin position="597"/>
        <end position="611"/>
    </location>
</feature>
<feature type="region of interest" description="Disordered" evidence="10">
    <location>
        <begin position="853"/>
        <end position="1120"/>
    </location>
</feature>
<keyword evidence="7" id="KW-0539">Nucleus</keyword>
<feature type="compositionally biased region" description="Polar residues" evidence="10">
    <location>
        <begin position="660"/>
        <end position="670"/>
    </location>
</feature>
<feature type="compositionally biased region" description="Pro residues" evidence="10">
    <location>
        <begin position="794"/>
        <end position="806"/>
    </location>
</feature>
<evidence type="ECO:0000256" key="5">
    <source>
        <dbReference type="ARBA" id="ARBA00022884"/>
    </source>
</evidence>
<feature type="compositionally biased region" description="Basic and acidic residues" evidence="10">
    <location>
        <begin position="1109"/>
        <end position="1120"/>
    </location>
</feature>
<evidence type="ECO:0000256" key="3">
    <source>
        <dbReference type="ARBA" id="ARBA00022771"/>
    </source>
</evidence>
<feature type="compositionally biased region" description="Low complexity" evidence="10">
    <location>
        <begin position="320"/>
        <end position="371"/>
    </location>
</feature>
<evidence type="ECO:0000256" key="9">
    <source>
        <dbReference type="SAM" id="Coils"/>
    </source>
</evidence>
<feature type="region of interest" description="Disordered" evidence="10">
    <location>
        <begin position="784"/>
        <end position="807"/>
    </location>
</feature>
<evidence type="ECO:0000313" key="12">
    <source>
        <dbReference type="EMBL" id="GJE87920.1"/>
    </source>
</evidence>